<dbReference type="HOGENOM" id="CLU_705924_0_0_1"/>
<evidence type="ECO:0000313" key="1">
    <source>
        <dbReference type="EMBL" id="EYE93215.1"/>
    </source>
</evidence>
<reference evidence="2" key="1">
    <citation type="journal article" date="2014" name="Nat. Commun.">
        <title>Genomic adaptations of the halophilic Dead Sea filamentous fungus Eurotium rubrum.</title>
        <authorList>
            <person name="Kis-Papo T."/>
            <person name="Weig A.R."/>
            <person name="Riley R."/>
            <person name="Persoh D."/>
            <person name="Salamov A."/>
            <person name="Sun H."/>
            <person name="Lipzen A."/>
            <person name="Wasser S.P."/>
            <person name="Rambold G."/>
            <person name="Grigoriev I.V."/>
            <person name="Nevo E."/>
        </authorList>
    </citation>
    <scope>NUCLEOTIDE SEQUENCE [LARGE SCALE GENOMIC DNA]</scope>
    <source>
        <strain evidence="2">CBS 135680</strain>
    </source>
</reference>
<gene>
    <name evidence="1" type="ORF">EURHEDRAFT_404338</name>
</gene>
<accession>A0A017SAJ3</accession>
<dbReference type="EMBL" id="KK088432">
    <property type="protein sequence ID" value="EYE93215.1"/>
    <property type="molecule type" value="Genomic_DNA"/>
</dbReference>
<dbReference type="AlphaFoldDB" id="A0A017SAJ3"/>
<protein>
    <submittedName>
        <fullName evidence="1">Uncharacterized protein</fullName>
    </submittedName>
</protein>
<dbReference type="RefSeq" id="XP_040636903.1">
    <property type="nucleotide sequence ID" value="XM_040780303.1"/>
</dbReference>
<dbReference type="Proteomes" id="UP000019804">
    <property type="component" value="Unassembled WGS sequence"/>
</dbReference>
<dbReference type="OrthoDB" id="4402051at2759"/>
<name>A0A017SAJ3_ASPRC</name>
<organism evidence="1 2">
    <name type="scientific">Aspergillus ruber (strain CBS 135680)</name>
    <dbReference type="NCBI Taxonomy" id="1388766"/>
    <lineage>
        <taxon>Eukaryota</taxon>
        <taxon>Fungi</taxon>
        <taxon>Dikarya</taxon>
        <taxon>Ascomycota</taxon>
        <taxon>Pezizomycotina</taxon>
        <taxon>Eurotiomycetes</taxon>
        <taxon>Eurotiomycetidae</taxon>
        <taxon>Eurotiales</taxon>
        <taxon>Aspergillaceae</taxon>
        <taxon>Aspergillus</taxon>
        <taxon>Aspergillus subgen. Aspergillus</taxon>
    </lineage>
</organism>
<evidence type="ECO:0000313" key="2">
    <source>
        <dbReference type="Proteomes" id="UP000019804"/>
    </source>
</evidence>
<dbReference type="GeneID" id="63695427"/>
<keyword evidence="2" id="KW-1185">Reference proteome</keyword>
<proteinExistence type="predicted"/>
<sequence length="391" mass="44350">MNRARQCGATFTDAPITKDGCAKRPWFTTQNKRQFQTYKQPFIFFSHQFALGTDTSDHYFSRHSKILLSAPDLWKNLCKHLGLFHAVLSTHSADKPFPDRIAEATRPLPEFRPSTARPKTVVKGRPEEDDFFGNRIVCELQHPSGYLSIPQKGVQQWQDVLRRLAHCRSFEFHNESCEIDNMGGLLTAGNALTLILSIIIEIQIPVVTFSVGFRHGFTIDFINMARIDISAVRRPEFITAWPSIQELSLKHTLQPATTDWVFQLVQHARSLRKLQIDFSLGVLYALVIACGFPISPTRGHAQEIYFKGIFVEGGECIAIPRCLRISGFSILEEINLFHLRDDHKVVNFSGVLENPIVDEEQGTKFTYISAKKRGEKRNLGVCYSGPKMDIA</sequence>